<dbReference type="PANTHER" id="PTHR18866">
    <property type="entry name" value="CARBOXYLASE:PYRUVATE/ACETYL-COA/PROPIONYL-COA CARBOXYLASE"/>
    <property type="match status" value="1"/>
</dbReference>
<dbReference type="PROSITE" id="PS50975">
    <property type="entry name" value="ATP_GRASP"/>
    <property type="match status" value="1"/>
</dbReference>
<dbReference type="Proteomes" id="UP000663792">
    <property type="component" value="Unassembled WGS sequence"/>
</dbReference>
<reference evidence="15" key="1">
    <citation type="submission" date="2021-01" db="EMBL/GenBank/DDBJ databases">
        <title>YIM 132084 draft genome.</title>
        <authorList>
            <person name="An D."/>
        </authorList>
    </citation>
    <scope>NUCLEOTIDE SEQUENCE</scope>
    <source>
        <strain evidence="15">YIM 132084</strain>
    </source>
</reference>
<dbReference type="GO" id="GO:0005524">
    <property type="term" value="F:ATP binding"/>
    <property type="evidence" value="ECO:0007669"/>
    <property type="project" value="UniProtKB-UniRule"/>
</dbReference>
<evidence type="ECO:0000256" key="4">
    <source>
        <dbReference type="ARBA" id="ARBA00022741"/>
    </source>
</evidence>
<dbReference type="InterPro" id="IPR005481">
    <property type="entry name" value="BC-like_N"/>
</dbReference>
<dbReference type="GO" id="GO:0006633">
    <property type="term" value="P:fatty acid biosynthetic process"/>
    <property type="evidence" value="ECO:0007669"/>
    <property type="project" value="UniProtKB-KW"/>
</dbReference>
<organism evidence="15 16">
    <name type="scientific">Nakamurella leprariae</name>
    <dbReference type="NCBI Taxonomy" id="2803911"/>
    <lineage>
        <taxon>Bacteria</taxon>
        <taxon>Bacillati</taxon>
        <taxon>Actinomycetota</taxon>
        <taxon>Actinomycetes</taxon>
        <taxon>Nakamurellales</taxon>
        <taxon>Nakamurellaceae</taxon>
        <taxon>Nakamurella</taxon>
    </lineage>
</organism>
<keyword evidence="6 10" id="KW-0067">ATP-binding</keyword>
<dbReference type="CDD" id="cd06850">
    <property type="entry name" value="biotinyl_domain"/>
    <property type="match status" value="1"/>
</dbReference>
<dbReference type="SUPFAM" id="SSF56059">
    <property type="entry name" value="Glutathione synthetase ATP-binding domain-like"/>
    <property type="match status" value="1"/>
</dbReference>
<dbReference type="SUPFAM" id="SSF51246">
    <property type="entry name" value="Rudiment single hybrid motif"/>
    <property type="match status" value="1"/>
</dbReference>
<dbReference type="Pfam" id="PF01039">
    <property type="entry name" value="Carboxyl_trans"/>
    <property type="match status" value="1"/>
</dbReference>
<dbReference type="InterPro" id="IPR034733">
    <property type="entry name" value="AcCoA_carboxyl_beta"/>
</dbReference>
<name>A0A938YJS6_9ACTN</name>
<dbReference type="SUPFAM" id="SSF52096">
    <property type="entry name" value="ClpP/crotonase"/>
    <property type="match status" value="2"/>
</dbReference>
<sequence>MNSPKISRLVVVNRGEPAVRLIRAVRELNAERGSRITVIALHTAAEKSALFVRLADEAVLLRDRAVLGASPYLHHGELERALRLARADAVWVGWGFVAEDPAFAELCARMGITFVGPSPEAMRRLGDKIEAKLLAEASGVPVAAWSNGPVTSSEAAVEHAERIGYPLIIKARSGGGGRGIRIVLTPDELLPALERVQIEAKATFGDPVVFFERLVRGGRHIEVQVIADQHGTVWTPGVRDCSVQRRNQKIIEESASPALEPAQAADLARRAAALVAAAGYEGAGTVEFLYQPQERSFAFLEVNTRLQVEHPVTEATTGLDLVKLQLLVAQGHRLEGEPPPVNGHAIEARLNAEDADEGFAPAPGTVEVLSVPTGPGVRVDTGIAAGDVIPPDYDSMVAKIIAWGRDRPEALARLRVALRDTTVVLRGGTTTKSFLLELLDRPEVIDGTADTGWLDRIGGLRDAAHAAPGADVALLSVAVAAYRDQDELARESFLRSAHGGRPRATPAPGRTVELGYQGNAYSLLVLQVSPDRYRVRVAGETATLDVTVEPLSAFQSRLTVDGRRHAVTTSPAEGAELVEVDGITHRVTRDEGGIVRSSAPAVVVAVPVKVGDEVDAGDTVAVLESMKMETAVRAPYAGRVREVVATVNAQVDAGAPLLRLDRAEEAGSAPARPRVVLAPAAAPIADDHDPARDQLGTLRSLILGYDVPGDEARALLRQYEQHRGTLGVGDPALRAAELDLLTTFADLCELSRNRPARSEDLAEQVHSPREFFHSYLRSLDADREGLPASFRAKLLRVLAHYGVTSLDPGPGLESAVYRVFLALGRAADQVPIVSGLLERWITDQQPQGEARERVGDVLERLIVATQLRFPVIGDLARNVRFRVFDQPLIEQARRRVYRTVREQLAYLADRPDAGDAAERMRVFEDSPEPLVGLLGEQVLTGGPELAPMLAGMTRRYYKILRVRDVVPEQLDGIPLVRATVTQQDADLTVLSAVVRAERLPEDLLLVQRRASDLASDGSLITDLYLGWPDRPADSDEVSARLREALEAVPGLAGGRRVTVTVVQAVDEPVEQFTFRPVPDESSWSATHAAGPAVRTGGSVALSEETVIRGLHPLIAQRLDLWRLKNFVGTRLPAPDDVHLIRCVAPDNPSDERLVALAAVRDVTPLRDASGAVIAFPAAERVLAACLDGIRRAQAARGGRARYDANRVFLHLWPTLELPLRELVGFARGSVPLSVGAGLEEITVLARLRERPEQAERAVALRFTNAAGQGLKVTVTEPPTEPIQPRDDYTQKVQRSAARGTVYPYELIPLLTKDEGSFTEYDITDGAFGPVERPYGRNRTGVIAGLVRTPTARYPEGMERVVLMGDPTRALGTVAVAECEVVVAAIDLAEQRGIPVEWFALSSGATIAMDSGTENMDGVARALRRIITFTQAGGEINVLVAGINVGAQPYWNAEATMLQHTKGILVMTPDSAMVLTGKHSLDYSGGVSAEDNFGIGGYDRIMGPNGQAQYWAPTMGGAIDILFAHYDHAYVTPGERFPRPAPTTDARDRDVREFPHTHPDSEFTTVGEIFSAEKNKDRKKPFDIRTVIAAVVDADHATLERWAGMAEADTGVVVDAHLGGHPVTVVGIESRPVVRRGALPADGPDQFTSGTLFPRSSKKVARAINAASGNRPVVVLANLSGFDGSPESLRNLQLEYGAEIGRAVVNFDGPIVFCLISRYHGGAFVVFSGALNDNMEVLAVEGSYASVIGGAPAAAVVFTRDVNTRTAADPRIAELETAVAAAAPPDRAGLRVKLTELRAQVRNEKMGEVAAEFEAIHDMERARRVGSVHSIIAAARLRPELIDAVERGMARTLEG</sequence>
<dbReference type="GO" id="GO:0046872">
    <property type="term" value="F:metal ion binding"/>
    <property type="evidence" value="ECO:0007669"/>
    <property type="project" value="InterPro"/>
</dbReference>
<accession>A0A938YJS6</accession>
<dbReference type="InterPro" id="IPR016185">
    <property type="entry name" value="PreATP-grasp_dom_sf"/>
</dbReference>
<feature type="domain" description="Biotin carboxylation" evidence="13">
    <location>
        <begin position="5"/>
        <end position="459"/>
    </location>
</feature>
<dbReference type="PROSITE" id="PS50968">
    <property type="entry name" value="BIOTINYL_LIPOYL"/>
    <property type="match status" value="1"/>
</dbReference>
<dbReference type="InterPro" id="IPR029045">
    <property type="entry name" value="ClpP/crotonase-like_dom_sf"/>
</dbReference>
<dbReference type="SMART" id="SM00878">
    <property type="entry name" value="Biotin_carb_C"/>
    <property type="match status" value="1"/>
</dbReference>
<keyword evidence="2" id="KW-0444">Lipid biosynthesis</keyword>
<dbReference type="Pfam" id="PF08326">
    <property type="entry name" value="ACC_central"/>
    <property type="match status" value="1"/>
</dbReference>
<evidence type="ECO:0000256" key="9">
    <source>
        <dbReference type="ARBA" id="ARBA00023267"/>
    </source>
</evidence>
<dbReference type="Gene3D" id="3.30.470.20">
    <property type="entry name" value="ATP-grasp fold, B domain"/>
    <property type="match status" value="1"/>
</dbReference>
<dbReference type="PROSITE" id="PS50989">
    <property type="entry name" value="COA_CT_CTER"/>
    <property type="match status" value="1"/>
</dbReference>
<evidence type="ECO:0000256" key="3">
    <source>
        <dbReference type="ARBA" id="ARBA00022598"/>
    </source>
</evidence>
<dbReference type="InterPro" id="IPR050856">
    <property type="entry name" value="Biotin_carboxylase_complex"/>
</dbReference>
<feature type="domain" description="CoA carboxyltransferase C-terminal" evidence="14">
    <location>
        <begin position="1570"/>
        <end position="1854"/>
    </location>
</feature>
<gene>
    <name evidence="15" type="ORF">JL106_17500</name>
</gene>
<dbReference type="InterPro" id="IPR011764">
    <property type="entry name" value="Biotin_carboxylation_dom"/>
</dbReference>
<comment type="cofactor">
    <cofactor evidence="1">
        <name>biotin</name>
        <dbReference type="ChEBI" id="CHEBI:57586"/>
    </cofactor>
</comment>
<keyword evidence="7" id="KW-0443">Lipid metabolism</keyword>
<evidence type="ECO:0000256" key="5">
    <source>
        <dbReference type="ARBA" id="ARBA00022832"/>
    </source>
</evidence>
<evidence type="ECO:0000256" key="10">
    <source>
        <dbReference type="PROSITE-ProRule" id="PRU00409"/>
    </source>
</evidence>
<dbReference type="Gene3D" id="3.90.226.10">
    <property type="entry name" value="2-enoyl-CoA Hydratase, Chain A, domain 1"/>
    <property type="match status" value="2"/>
</dbReference>
<dbReference type="InterPro" id="IPR011053">
    <property type="entry name" value="Single_hybrid_motif"/>
</dbReference>
<dbReference type="SUPFAM" id="SSF51230">
    <property type="entry name" value="Single hybrid motif"/>
    <property type="match status" value="1"/>
</dbReference>
<dbReference type="InterPro" id="IPR005479">
    <property type="entry name" value="CPAse_ATP-bd"/>
</dbReference>
<evidence type="ECO:0000259" key="12">
    <source>
        <dbReference type="PROSITE" id="PS50975"/>
    </source>
</evidence>
<feature type="domain" description="Lipoyl-binding" evidence="11">
    <location>
        <begin position="578"/>
        <end position="661"/>
    </location>
</feature>
<dbReference type="Pfam" id="PF00289">
    <property type="entry name" value="Biotin_carb_N"/>
    <property type="match status" value="1"/>
</dbReference>
<dbReference type="InterPro" id="IPR011763">
    <property type="entry name" value="COA_CT_C"/>
</dbReference>
<proteinExistence type="predicted"/>
<dbReference type="PANTHER" id="PTHR18866:SF126">
    <property type="entry name" value="BIOTIN CARBOXYLASE"/>
    <property type="match status" value="1"/>
</dbReference>
<dbReference type="Pfam" id="PF02786">
    <property type="entry name" value="CPSase_L_D2"/>
    <property type="match status" value="1"/>
</dbReference>
<keyword evidence="16" id="KW-1185">Reference proteome</keyword>
<dbReference type="EMBL" id="JAERWK010000023">
    <property type="protein sequence ID" value="MBM9469085.1"/>
    <property type="molecule type" value="Genomic_DNA"/>
</dbReference>
<dbReference type="FunFam" id="3.30.1490.20:FF:000003">
    <property type="entry name" value="acetyl-CoA carboxylase isoform X1"/>
    <property type="match status" value="1"/>
</dbReference>
<evidence type="ECO:0000256" key="6">
    <source>
        <dbReference type="ARBA" id="ARBA00022840"/>
    </source>
</evidence>
<evidence type="ECO:0000256" key="7">
    <source>
        <dbReference type="ARBA" id="ARBA00023098"/>
    </source>
</evidence>
<evidence type="ECO:0000256" key="2">
    <source>
        <dbReference type="ARBA" id="ARBA00022516"/>
    </source>
</evidence>
<keyword evidence="4 10" id="KW-0547">Nucleotide-binding</keyword>
<comment type="caution">
    <text evidence="15">The sequence shown here is derived from an EMBL/GenBank/DDBJ whole genome shotgun (WGS) entry which is preliminary data.</text>
</comment>
<evidence type="ECO:0000259" key="13">
    <source>
        <dbReference type="PROSITE" id="PS50979"/>
    </source>
</evidence>
<keyword evidence="8" id="KW-0275">Fatty acid biosynthesis</keyword>
<dbReference type="SUPFAM" id="SSF52440">
    <property type="entry name" value="PreATP-grasp domain"/>
    <property type="match status" value="1"/>
</dbReference>
<dbReference type="InterPro" id="IPR011761">
    <property type="entry name" value="ATP-grasp"/>
</dbReference>
<dbReference type="Pfam" id="PF02785">
    <property type="entry name" value="Biotin_carb_C"/>
    <property type="match status" value="1"/>
</dbReference>
<evidence type="ECO:0000259" key="14">
    <source>
        <dbReference type="PROSITE" id="PS50989"/>
    </source>
</evidence>
<feature type="domain" description="ATP-grasp" evidence="12">
    <location>
        <begin position="132"/>
        <end position="330"/>
    </location>
</feature>
<dbReference type="InterPro" id="IPR013537">
    <property type="entry name" value="AcCoA_COase_cen"/>
</dbReference>
<dbReference type="PROSITE" id="PS00867">
    <property type="entry name" value="CPSASE_2"/>
    <property type="match status" value="1"/>
</dbReference>
<keyword evidence="5" id="KW-0276">Fatty acid metabolism</keyword>
<evidence type="ECO:0000313" key="16">
    <source>
        <dbReference type="Proteomes" id="UP000663792"/>
    </source>
</evidence>
<dbReference type="InterPro" id="IPR011054">
    <property type="entry name" value="Rudment_hybrid_motif"/>
</dbReference>
<protein>
    <submittedName>
        <fullName evidence="15">ATP-grasp domain-containing protein</fullName>
    </submittedName>
</protein>
<dbReference type="Pfam" id="PF00364">
    <property type="entry name" value="Biotin_lipoyl"/>
    <property type="match status" value="1"/>
</dbReference>
<dbReference type="PROSITE" id="PS50979">
    <property type="entry name" value="BC"/>
    <property type="match status" value="1"/>
</dbReference>
<evidence type="ECO:0000256" key="1">
    <source>
        <dbReference type="ARBA" id="ARBA00001953"/>
    </source>
</evidence>
<dbReference type="InterPro" id="IPR005482">
    <property type="entry name" value="Biotin_COase_C"/>
</dbReference>
<dbReference type="Gene3D" id="2.40.50.100">
    <property type="match status" value="1"/>
</dbReference>
<keyword evidence="9" id="KW-0092">Biotin</keyword>
<dbReference type="RefSeq" id="WP_205262046.1">
    <property type="nucleotide sequence ID" value="NZ_JAERWK010000023.1"/>
</dbReference>
<dbReference type="GO" id="GO:0003989">
    <property type="term" value="F:acetyl-CoA carboxylase activity"/>
    <property type="evidence" value="ECO:0007669"/>
    <property type="project" value="InterPro"/>
</dbReference>
<evidence type="ECO:0000313" key="15">
    <source>
        <dbReference type="EMBL" id="MBM9469085.1"/>
    </source>
</evidence>
<evidence type="ECO:0000259" key="11">
    <source>
        <dbReference type="PROSITE" id="PS50968"/>
    </source>
</evidence>
<evidence type="ECO:0000256" key="8">
    <source>
        <dbReference type="ARBA" id="ARBA00023160"/>
    </source>
</evidence>
<dbReference type="InterPro" id="IPR000089">
    <property type="entry name" value="Biotin_lipoyl"/>
</dbReference>
<keyword evidence="3" id="KW-0436">Ligase</keyword>